<accession>A0A8H7FA07</accession>
<gene>
    <name evidence="1" type="ORF">Agabi119p4_2715</name>
</gene>
<reference evidence="1 2" key="1">
    <citation type="journal article" name="Sci. Rep.">
        <title>Telomere-to-telomere assembled and centromere annotated genomes of the two main subspecies of the button mushroom Agaricus bisporus reveal especially polymorphic chromosome ends.</title>
        <authorList>
            <person name="Sonnenberg A.S.M."/>
            <person name="Sedaghat-Telgerd N."/>
            <person name="Lavrijssen B."/>
            <person name="Ohm R.A."/>
            <person name="Hendrickx P.M."/>
            <person name="Scholtmeijer K."/>
            <person name="Baars J.J.P."/>
            <person name="van Peer A."/>
        </authorList>
    </citation>
    <scope>NUCLEOTIDE SEQUENCE [LARGE SCALE GENOMIC DNA]</scope>
    <source>
        <strain evidence="1 2">H119_p4</strain>
    </source>
</reference>
<proteinExistence type="predicted"/>
<evidence type="ECO:0000313" key="1">
    <source>
        <dbReference type="EMBL" id="KAF7783339.1"/>
    </source>
</evidence>
<evidence type="ECO:0000313" key="2">
    <source>
        <dbReference type="Proteomes" id="UP000629468"/>
    </source>
</evidence>
<sequence>MAADAPPTSSSLVEWDFVSVEDQFKQQQEMTKFLQMSDTTEQFIEECKKVGQKAAAIGGDFRTVMNGFLDLAAKYGDFFPHVRNVYVPRWQGLMARWNGGSGMLWSSKNLAIETANALTDYGRVLALIADIKTQSELEGAQSALRAYVANHPIDIATKVADGFKNLRIDLQDFSDDFAKYVGNFCSADAVASMAASIKSISQCQETIAGLNVKIQEYAMALGCSSVFGILPDIPVGTIGHYVVQRNEAQANLGKVKSGIASCFSAFFKIDAGAKANGLQGCFNIRLTPFARNMLLRAMQEEFEKFKPNINDICDELSSFAYIWAFGTLQSIELNVALDEGMVVLTRKKFQLLLAVLIVQIEPLREGLRVYAAQI</sequence>
<protein>
    <submittedName>
        <fullName evidence="1">Uncharacterized protein</fullName>
    </submittedName>
</protein>
<dbReference type="Proteomes" id="UP000629468">
    <property type="component" value="Unassembled WGS sequence"/>
</dbReference>
<comment type="caution">
    <text evidence="1">The sequence shown here is derived from an EMBL/GenBank/DDBJ whole genome shotgun (WGS) entry which is preliminary data.</text>
</comment>
<organism evidence="1 2">
    <name type="scientific">Agaricus bisporus var. burnettii</name>
    <dbReference type="NCBI Taxonomy" id="192524"/>
    <lineage>
        <taxon>Eukaryota</taxon>
        <taxon>Fungi</taxon>
        <taxon>Dikarya</taxon>
        <taxon>Basidiomycota</taxon>
        <taxon>Agaricomycotina</taxon>
        <taxon>Agaricomycetes</taxon>
        <taxon>Agaricomycetidae</taxon>
        <taxon>Agaricales</taxon>
        <taxon>Agaricineae</taxon>
        <taxon>Agaricaceae</taxon>
        <taxon>Agaricus</taxon>
    </lineage>
</organism>
<name>A0A8H7FA07_AGABI</name>
<dbReference type="EMBL" id="JABXXO010000003">
    <property type="protein sequence ID" value="KAF7783339.1"/>
    <property type="molecule type" value="Genomic_DNA"/>
</dbReference>
<dbReference type="AlphaFoldDB" id="A0A8H7FA07"/>